<dbReference type="Pfam" id="PF21836">
    <property type="entry name" value="DUF6895"/>
    <property type="match status" value="1"/>
</dbReference>
<proteinExistence type="predicted"/>
<evidence type="ECO:0000313" key="2">
    <source>
        <dbReference type="EMBL" id="RGD62551.1"/>
    </source>
</evidence>
<evidence type="ECO:0000259" key="1">
    <source>
        <dbReference type="Pfam" id="PF21836"/>
    </source>
</evidence>
<reference evidence="2 3" key="1">
    <citation type="submission" date="2018-08" db="EMBL/GenBank/DDBJ databases">
        <title>Diversity &amp; Physiological Properties of Lignin-Decomposing Actinobacteria from Soil.</title>
        <authorList>
            <person name="Roh S.G."/>
            <person name="Kim S.B."/>
        </authorList>
    </citation>
    <scope>NUCLEOTIDE SEQUENCE [LARGE SCALE GENOMIC DNA]</scope>
    <source>
        <strain evidence="2 3">MMS17-GH009</strain>
    </source>
</reference>
<dbReference type="InterPro" id="IPR054190">
    <property type="entry name" value="DUF6895"/>
</dbReference>
<dbReference type="AlphaFoldDB" id="A0A373A3B8"/>
<dbReference type="EMBL" id="QVIG01000001">
    <property type="protein sequence ID" value="RGD62551.1"/>
    <property type="molecule type" value="Genomic_DNA"/>
</dbReference>
<name>A0A373A3B8_9ACTN</name>
<feature type="domain" description="DUF6895" evidence="1">
    <location>
        <begin position="15"/>
        <end position="296"/>
    </location>
</feature>
<comment type="caution">
    <text evidence="2">The sequence shown here is derived from an EMBL/GenBank/DDBJ whole genome shotgun (WGS) entry which is preliminary data.</text>
</comment>
<accession>A0A373A3B8</accession>
<keyword evidence="3" id="KW-1185">Reference proteome</keyword>
<gene>
    <name evidence="2" type="ORF">DR950_36645</name>
</gene>
<organism evidence="2 3">
    <name type="scientific">Kitasatospora xanthocidica</name>
    <dbReference type="NCBI Taxonomy" id="83382"/>
    <lineage>
        <taxon>Bacteria</taxon>
        <taxon>Bacillati</taxon>
        <taxon>Actinomycetota</taxon>
        <taxon>Actinomycetes</taxon>
        <taxon>Kitasatosporales</taxon>
        <taxon>Streptomycetaceae</taxon>
        <taxon>Kitasatospora</taxon>
    </lineage>
</organism>
<evidence type="ECO:0000313" key="3">
    <source>
        <dbReference type="Proteomes" id="UP000263377"/>
    </source>
</evidence>
<dbReference type="RefSeq" id="WP_049650633.1">
    <property type="nucleotide sequence ID" value="NZ_QVIG01000001.1"/>
</dbReference>
<dbReference type="Proteomes" id="UP000263377">
    <property type="component" value="Unassembled WGS sequence"/>
</dbReference>
<sequence>MTETSVLATAQQLGSRSLAWLHAGYQRGYSRLEESTIVDLADPEDVYKPLCEAALASSLVLRDGVTGPHDARLARELLEAAWAQLGEGDLLLERQLRHVTLVDPLETYGHFARSGYRHAAMEELLTSIGRLRAVHAVEIQGSRHLALANARRISGLEPQPDWPRLARNTWLGALPEPWTVAWVIAYQVTHTVFHLTDWGARPECLPEPMRDYLRDWLPVWLDIWLEIEQWDLAGELLIVDSCIGEPVTGRTGWEALAAAQQADGMIKCEGSAPDNEDPEEDFRQHCHTAVVGVVAANVALSRALGGTPVAP</sequence>
<protein>
    <recommendedName>
        <fullName evidence="1">DUF6895 domain-containing protein</fullName>
    </recommendedName>
</protein>